<comment type="catalytic activity">
    <reaction evidence="15">
        <text>phosphoenolpyruvate + UDP-N-acetyl-alpha-D-glucosamine = UDP-N-acetyl-3-O-(1-carboxyvinyl)-alpha-D-glucosamine + phosphate</text>
        <dbReference type="Rhea" id="RHEA:18681"/>
        <dbReference type="ChEBI" id="CHEBI:43474"/>
        <dbReference type="ChEBI" id="CHEBI:57705"/>
        <dbReference type="ChEBI" id="CHEBI:58702"/>
        <dbReference type="ChEBI" id="CHEBI:68483"/>
        <dbReference type="EC" id="2.5.1.7"/>
    </reaction>
</comment>
<keyword evidence="7" id="KW-0573">Peptidoglycan synthesis</keyword>
<name>A0A7M1VMS7_VIBPH</name>
<feature type="domain" description="Enolpyruvate transferase" evidence="16">
    <location>
        <begin position="5"/>
        <end position="413"/>
    </location>
</feature>
<keyword evidence="6" id="KW-0133">Cell shape</keyword>
<dbReference type="GO" id="GO:0051301">
    <property type="term" value="P:cell division"/>
    <property type="evidence" value="ECO:0007669"/>
    <property type="project" value="UniProtKB-KW"/>
</dbReference>
<evidence type="ECO:0000256" key="7">
    <source>
        <dbReference type="ARBA" id="ARBA00022984"/>
    </source>
</evidence>
<keyword evidence="5 17" id="KW-0808">Transferase</keyword>
<evidence type="ECO:0000256" key="13">
    <source>
        <dbReference type="ARBA" id="ARBA00042443"/>
    </source>
</evidence>
<dbReference type="Pfam" id="PF00275">
    <property type="entry name" value="EPSP_synthase"/>
    <property type="match status" value="1"/>
</dbReference>
<dbReference type="PANTHER" id="PTHR43783:SF1">
    <property type="entry name" value="UDP-N-ACETYLGLUCOSAMINE 1-CARBOXYVINYLTRANSFERASE"/>
    <property type="match status" value="1"/>
</dbReference>
<evidence type="ECO:0000256" key="10">
    <source>
        <dbReference type="ARBA" id="ARBA00038367"/>
    </source>
</evidence>
<evidence type="ECO:0000256" key="6">
    <source>
        <dbReference type="ARBA" id="ARBA00022960"/>
    </source>
</evidence>
<dbReference type="NCBIfam" id="NF006873">
    <property type="entry name" value="PRK09369.1"/>
    <property type="match status" value="1"/>
</dbReference>
<dbReference type="InterPro" id="IPR013792">
    <property type="entry name" value="RNA3'P_cycl/enolpyr_Trfase_a/b"/>
</dbReference>
<protein>
    <recommendedName>
        <fullName evidence="12">UDP-N-acetylglucosamine 1-carboxyvinyltransferase</fullName>
        <ecNumber evidence="11">2.5.1.7</ecNumber>
    </recommendedName>
    <alternativeName>
        <fullName evidence="13">Enoylpyruvate transferase</fullName>
    </alternativeName>
    <alternativeName>
        <fullName evidence="14">UDP-N-acetylglucosamine enolpyruvyl transferase</fullName>
    </alternativeName>
</protein>
<dbReference type="SUPFAM" id="SSF55205">
    <property type="entry name" value="EPT/RTPC-like"/>
    <property type="match status" value="1"/>
</dbReference>
<evidence type="ECO:0000256" key="14">
    <source>
        <dbReference type="ARBA" id="ARBA00042842"/>
    </source>
</evidence>
<proteinExistence type="inferred from homology"/>
<evidence type="ECO:0000256" key="11">
    <source>
        <dbReference type="ARBA" id="ARBA00039108"/>
    </source>
</evidence>
<sequence>MHLVNGSSKVSGQVDISGAKNSLLPLICASILGDESSLSNAPNIRDADILLKILSRHGVAYEISENEIKIDSSDINQGSKIEVYGDDVSKIRYSTILMGALIGKGYKNIAISYPGGCSSFGTRPIDIHLAGFEAFGVKVSLSDNHLTLNINELKKRVSHKLRFPSVGATINLILAAAAVDECILENIAIEPEILDLMEFLEKLGFKFEFLSERVLKIDTKSYNKNRSIIHRVIPDRIETISYVVLGALCSEKQLTINNANIEHTLQPLHFLRQMGIETHVEGDTIIVDRAKELCSSSLHVGVYPEIGTDYQPLIAAAMIFAEGESEIIDPIYPKRFAYLDELSKLGVVSNHFDGIAKISGNKELKTQLDIEVTCHDLRAGFTLLIFGLLNSGTMILKNSEQISRGYFSFVDKLNAIGTNVIEVENE</sequence>
<keyword evidence="9" id="KW-0961">Cell wall biogenesis/degradation</keyword>
<evidence type="ECO:0000256" key="12">
    <source>
        <dbReference type="ARBA" id="ARBA00039754"/>
    </source>
</evidence>
<organism evidence="17">
    <name type="scientific">Vibrio parahaemolyticus</name>
    <dbReference type="NCBI Taxonomy" id="670"/>
    <lineage>
        <taxon>Bacteria</taxon>
        <taxon>Pseudomonadati</taxon>
        <taxon>Pseudomonadota</taxon>
        <taxon>Gammaproteobacteria</taxon>
        <taxon>Vibrionales</taxon>
        <taxon>Vibrionaceae</taxon>
        <taxon>Vibrio</taxon>
    </lineage>
</organism>
<keyword evidence="3" id="KW-0963">Cytoplasm</keyword>
<evidence type="ECO:0000259" key="16">
    <source>
        <dbReference type="Pfam" id="PF00275"/>
    </source>
</evidence>
<evidence type="ECO:0000256" key="1">
    <source>
        <dbReference type="ARBA" id="ARBA00004496"/>
    </source>
</evidence>
<keyword evidence="8" id="KW-0131">Cell cycle</keyword>
<dbReference type="PANTHER" id="PTHR43783">
    <property type="entry name" value="UDP-N-ACETYLGLUCOSAMINE 1-CARBOXYVINYLTRANSFERASE"/>
    <property type="match status" value="1"/>
</dbReference>
<evidence type="ECO:0000256" key="4">
    <source>
        <dbReference type="ARBA" id="ARBA00022618"/>
    </source>
</evidence>
<dbReference type="InterPro" id="IPR001986">
    <property type="entry name" value="Enolpyruvate_Tfrase_dom"/>
</dbReference>
<evidence type="ECO:0000256" key="8">
    <source>
        <dbReference type="ARBA" id="ARBA00023306"/>
    </source>
</evidence>
<gene>
    <name evidence="17" type="primary">murAA</name>
    <name evidence="17" type="ORF">VP360_00017</name>
</gene>
<evidence type="ECO:0000256" key="3">
    <source>
        <dbReference type="ARBA" id="ARBA00022490"/>
    </source>
</evidence>
<dbReference type="EC" id="2.5.1.7" evidence="11"/>
<dbReference type="InterPro" id="IPR050068">
    <property type="entry name" value="MurA_subfamily"/>
</dbReference>
<comment type="subcellular location">
    <subcellularLocation>
        <location evidence="1">Cytoplasm</location>
    </subcellularLocation>
</comment>
<dbReference type="GO" id="GO:0008760">
    <property type="term" value="F:UDP-N-acetylglucosamine 1-carboxyvinyltransferase activity"/>
    <property type="evidence" value="ECO:0007669"/>
    <property type="project" value="UniProtKB-EC"/>
</dbReference>
<dbReference type="AlphaFoldDB" id="A0A7M1VMS7"/>
<dbReference type="GO" id="GO:0008360">
    <property type="term" value="P:regulation of cell shape"/>
    <property type="evidence" value="ECO:0007669"/>
    <property type="project" value="UniProtKB-KW"/>
</dbReference>
<evidence type="ECO:0000313" key="17">
    <source>
        <dbReference type="EMBL" id="QOS16267.1"/>
    </source>
</evidence>
<evidence type="ECO:0000256" key="9">
    <source>
        <dbReference type="ARBA" id="ARBA00023316"/>
    </source>
</evidence>
<accession>A0A7M1VMS7</accession>
<comment type="similarity">
    <text evidence="10">Belongs to the EPSP synthase family. MurA subfamily.</text>
</comment>
<dbReference type="EMBL" id="MT898046">
    <property type="protein sequence ID" value="QOS16267.1"/>
    <property type="molecule type" value="Genomic_DNA"/>
</dbReference>
<evidence type="ECO:0000256" key="15">
    <source>
        <dbReference type="ARBA" id="ARBA00047527"/>
    </source>
</evidence>
<evidence type="ECO:0000256" key="2">
    <source>
        <dbReference type="ARBA" id="ARBA00004752"/>
    </source>
</evidence>
<dbReference type="Gene3D" id="3.65.10.10">
    <property type="entry name" value="Enolpyruvate transferase domain"/>
    <property type="match status" value="2"/>
</dbReference>
<dbReference type="GO" id="GO:0005737">
    <property type="term" value="C:cytoplasm"/>
    <property type="evidence" value="ECO:0007669"/>
    <property type="project" value="UniProtKB-SubCell"/>
</dbReference>
<comment type="pathway">
    <text evidence="2">Cell wall biogenesis; peptidoglycan biosynthesis.</text>
</comment>
<dbReference type="InterPro" id="IPR036968">
    <property type="entry name" value="Enolpyruvate_Tfrase_sf"/>
</dbReference>
<dbReference type="GO" id="GO:0009252">
    <property type="term" value="P:peptidoglycan biosynthetic process"/>
    <property type="evidence" value="ECO:0007669"/>
    <property type="project" value="UniProtKB-KW"/>
</dbReference>
<dbReference type="GO" id="GO:0071555">
    <property type="term" value="P:cell wall organization"/>
    <property type="evidence" value="ECO:0007669"/>
    <property type="project" value="UniProtKB-KW"/>
</dbReference>
<keyword evidence="4" id="KW-0132">Cell division</keyword>
<reference evidence="17" key="1">
    <citation type="submission" date="2020-08" db="EMBL/GenBank/DDBJ databases">
        <title>Genetic structure, function and evolution of capsule biosynthesis loci in Vibrio parahaemolyticus.</title>
        <authorList>
            <person name="Li L."/>
            <person name="Bian S."/>
        </authorList>
    </citation>
    <scope>NUCLEOTIDE SEQUENCE</scope>
    <source>
        <strain evidence="17">VP360</strain>
    </source>
</reference>
<evidence type="ECO:0000256" key="5">
    <source>
        <dbReference type="ARBA" id="ARBA00022679"/>
    </source>
</evidence>